<sequence length="620" mass="71339">MGVLDPSILQHAALVLVVLGILDYLGRCHSFAFFIAFLYLCKVNERYSIRERRKMQYQEKKHANQQRLLSNAESLRWLNHALEKVWPICVEQIASQQFLLPIIPWFLDKFKPWTVKKAIVEHLYLGRCPPMFTNIRVLGEPVNEDHMILELGMNFLSADDMRAVLAVKLRKRLGFGVWAKMHVTRMHIEGKVLVTVKFIEHWPFLGRVRVCFIGPPYLQMTVKPMFHHGIDVTDLPGIASWLDKIIQAAFEQTLVEPNMLVVDIEKFASAARENWFTVDVKSPVAFAQVEIVEAKELQPSDSNDLANLYVRGHLGPYRFQTKIQEKTVSPKWHEVFKIPITSWEACNNLVIEVLNNDPISDGKLGNCSINIADLRDGERHDKWLLLPNFKPGRLLLAITIVKVELEKHSNMPSEEEEDEVSEMTSKMSSPMTQEDSYRIDSSETYQKLSNDEHRPCLEPWLHELEYFANPNLVASCKSSSNKDTTDVQKVPHETIRRGLQKVSLVLHHKAIHTETTDEESSRAEKHNSKSPTKTHIKEKAKDMMKHKAIHTETTDEESSRDEKHNSKSPTKTHIKEKAKDMMKHAGKSAHNLKTAIKTKVHEKWREDHASESKEPCVSEN</sequence>
<feature type="compositionally biased region" description="Polar residues" evidence="6">
    <location>
        <begin position="423"/>
        <end position="434"/>
    </location>
</feature>
<dbReference type="Gene3D" id="2.60.40.150">
    <property type="entry name" value="C2 domain"/>
    <property type="match status" value="1"/>
</dbReference>
<organism evidence="9 10">
    <name type="scientific">Vanilla planifolia</name>
    <name type="common">Vanilla</name>
    <dbReference type="NCBI Taxonomy" id="51239"/>
    <lineage>
        <taxon>Eukaryota</taxon>
        <taxon>Viridiplantae</taxon>
        <taxon>Streptophyta</taxon>
        <taxon>Embryophyta</taxon>
        <taxon>Tracheophyta</taxon>
        <taxon>Spermatophyta</taxon>
        <taxon>Magnoliopsida</taxon>
        <taxon>Liliopsida</taxon>
        <taxon>Asparagales</taxon>
        <taxon>Orchidaceae</taxon>
        <taxon>Vanilloideae</taxon>
        <taxon>Vanilleae</taxon>
        <taxon>Vanilla</taxon>
    </lineage>
</organism>
<reference evidence="9 10" key="1">
    <citation type="journal article" date="2020" name="Nat. Food">
        <title>A phased Vanilla planifolia genome enables genetic improvement of flavour and production.</title>
        <authorList>
            <person name="Hasing T."/>
            <person name="Tang H."/>
            <person name="Brym M."/>
            <person name="Khazi F."/>
            <person name="Huang T."/>
            <person name="Chambers A.H."/>
        </authorList>
    </citation>
    <scope>NUCLEOTIDE SEQUENCE [LARGE SCALE GENOMIC DNA]</scope>
    <source>
        <tissue evidence="9">Leaf</tissue>
    </source>
</reference>
<dbReference type="GO" id="GO:0016020">
    <property type="term" value="C:membrane"/>
    <property type="evidence" value="ECO:0007669"/>
    <property type="project" value="UniProtKB-SubCell"/>
</dbReference>
<feature type="compositionally biased region" description="Basic and acidic residues" evidence="6">
    <location>
        <begin position="599"/>
        <end position="620"/>
    </location>
</feature>
<dbReference type="AlphaFoldDB" id="A0A835UGW9"/>
<dbReference type="Pfam" id="PF25669">
    <property type="entry name" value="SMP_MUG190-like"/>
    <property type="match status" value="1"/>
</dbReference>
<comment type="caution">
    <text evidence="9">The sequence shown here is derived from an EMBL/GenBank/DDBJ whole genome shotgun (WGS) entry which is preliminary data.</text>
</comment>
<evidence type="ECO:0008006" key="11">
    <source>
        <dbReference type="Google" id="ProtNLM"/>
    </source>
</evidence>
<evidence type="ECO:0000256" key="6">
    <source>
        <dbReference type="SAM" id="MobiDB-lite"/>
    </source>
</evidence>
<dbReference type="InterPro" id="IPR035892">
    <property type="entry name" value="C2_domain_sf"/>
</dbReference>
<keyword evidence="2" id="KW-0813">Transport</keyword>
<keyword evidence="5" id="KW-0472">Membrane</keyword>
<evidence type="ECO:0000256" key="2">
    <source>
        <dbReference type="ARBA" id="ARBA00022448"/>
    </source>
</evidence>
<accession>A0A835UGW9</accession>
<dbReference type="PROSITE" id="PS51847">
    <property type="entry name" value="SMP"/>
    <property type="match status" value="1"/>
</dbReference>
<dbReference type="SUPFAM" id="SSF49562">
    <property type="entry name" value="C2 domain (Calcium/lipid-binding domain, CaLB)"/>
    <property type="match status" value="1"/>
</dbReference>
<dbReference type="PROSITE" id="PS50004">
    <property type="entry name" value="C2"/>
    <property type="match status" value="1"/>
</dbReference>
<evidence type="ECO:0000256" key="1">
    <source>
        <dbReference type="ARBA" id="ARBA00004370"/>
    </source>
</evidence>
<evidence type="ECO:0000259" key="7">
    <source>
        <dbReference type="PROSITE" id="PS50004"/>
    </source>
</evidence>
<evidence type="ECO:0000256" key="4">
    <source>
        <dbReference type="ARBA" id="ARBA00023121"/>
    </source>
</evidence>
<comment type="subcellular location">
    <subcellularLocation>
        <location evidence="1">Membrane</location>
    </subcellularLocation>
</comment>
<dbReference type="SMART" id="SM00239">
    <property type="entry name" value="C2"/>
    <property type="match status" value="1"/>
</dbReference>
<proteinExistence type="predicted"/>
<feature type="domain" description="SMP-LTD" evidence="8">
    <location>
        <begin position="71"/>
        <end position="265"/>
    </location>
</feature>
<protein>
    <recommendedName>
        <fullName evidence="11">C2 domain-containing protein</fullName>
    </recommendedName>
</protein>
<feature type="region of interest" description="Disordered" evidence="6">
    <location>
        <begin position="512"/>
        <end position="620"/>
    </location>
</feature>
<feature type="domain" description="C2" evidence="7">
    <location>
        <begin position="270"/>
        <end position="384"/>
    </location>
</feature>
<dbReference type="Proteomes" id="UP000639772">
    <property type="component" value="Chromosome 11"/>
</dbReference>
<dbReference type="CDD" id="cd21669">
    <property type="entry name" value="SMP_SF"/>
    <property type="match status" value="1"/>
</dbReference>
<keyword evidence="3" id="KW-0445">Lipid transport</keyword>
<feature type="compositionally biased region" description="Basic and acidic residues" evidence="6">
    <location>
        <begin position="573"/>
        <end position="583"/>
    </location>
</feature>
<dbReference type="InterPro" id="IPR031468">
    <property type="entry name" value="SMP_LBD"/>
</dbReference>
<dbReference type="Pfam" id="PF00168">
    <property type="entry name" value="C2"/>
    <property type="match status" value="1"/>
</dbReference>
<keyword evidence="4" id="KW-0446">Lipid-binding</keyword>
<name>A0A835UGW9_VANPL</name>
<dbReference type="PANTHER" id="PTHR47042">
    <property type="entry name" value="C2 DOMAIN-CONTAINING PROTEIN-LIKE"/>
    <property type="match status" value="1"/>
</dbReference>
<evidence type="ECO:0000256" key="5">
    <source>
        <dbReference type="ARBA" id="ARBA00023136"/>
    </source>
</evidence>
<dbReference type="InterPro" id="IPR052847">
    <property type="entry name" value="Ext_Synaptotagmin/KAHRP-like"/>
</dbReference>
<dbReference type="PANTHER" id="PTHR47042:SF4">
    <property type="entry name" value="OS02G0313700 PROTEIN"/>
    <property type="match status" value="1"/>
</dbReference>
<dbReference type="GO" id="GO:0008289">
    <property type="term" value="F:lipid binding"/>
    <property type="evidence" value="ECO:0007669"/>
    <property type="project" value="UniProtKB-KW"/>
</dbReference>
<dbReference type="GO" id="GO:0006869">
    <property type="term" value="P:lipid transport"/>
    <property type="evidence" value="ECO:0007669"/>
    <property type="project" value="UniProtKB-KW"/>
</dbReference>
<evidence type="ECO:0000259" key="8">
    <source>
        <dbReference type="PROSITE" id="PS51847"/>
    </source>
</evidence>
<dbReference type="OrthoDB" id="270970at2759"/>
<evidence type="ECO:0000313" key="9">
    <source>
        <dbReference type="EMBL" id="KAG0462669.1"/>
    </source>
</evidence>
<feature type="compositionally biased region" description="Basic and acidic residues" evidence="6">
    <location>
        <begin position="512"/>
        <end position="527"/>
    </location>
</feature>
<evidence type="ECO:0000313" key="10">
    <source>
        <dbReference type="Proteomes" id="UP000639772"/>
    </source>
</evidence>
<dbReference type="InterPro" id="IPR000008">
    <property type="entry name" value="C2_dom"/>
</dbReference>
<feature type="compositionally biased region" description="Basic and acidic residues" evidence="6">
    <location>
        <begin position="535"/>
        <end position="553"/>
    </location>
</feature>
<dbReference type="CDD" id="cd00030">
    <property type="entry name" value="C2"/>
    <property type="match status" value="1"/>
</dbReference>
<dbReference type="EMBL" id="JADCNM010000011">
    <property type="protein sequence ID" value="KAG0462669.1"/>
    <property type="molecule type" value="Genomic_DNA"/>
</dbReference>
<feature type="region of interest" description="Disordered" evidence="6">
    <location>
        <begin position="409"/>
        <end position="440"/>
    </location>
</feature>
<gene>
    <name evidence="9" type="ORF">HPP92_021145</name>
</gene>
<evidence type="ECO:0000256" key="3">
    <source>
        <dbReference type="ARBA" id="ARBA00023055"/>
    </source>
</evidence>